<proteinExistence type="predicted"/>
<comment type="caution">
    <text evidence="2">The sequence shown here is derived from an EMBL/GenBank/DDBJ whole genome shotgun (WGS) entry which is preliminary data.</text>
</comment>
<dbReference type="AlphaFoldDB" id="A0AB35IP66"/>
<dbReference type="RefSeq" id="WP_009009717.1">
    <property type="nucleotide sequence ID" value="NZ_JADPBJ010000012.1"/>
</dbReference>
<name>A0AB35IP66_9FIRM</name>
<organism evidence="2 3">
    <name type="scientific">Thomasclavelia ramosa</name>
    <dbReference type="NCBI Taxonomy" id="1547"/>
    <lineage>
        <taxon>Bacteria</taxon>
        <taxon>Bacillati</taxon>
        <taxon>Bacillota</taxon>
        <taxon>Erysipelotrichia</taxon>
        <taxon>Erysipelotrichales</taxon>
        <taxon>Coprobacillaceae</taxon>
        <taxon>Thomasclavelia</taxon>
    </lineage>
</organism>
<dbReference type="Proteomes" id="UP001211987">
    <property type="component" value="Unassembled WGS sequence"/>
</dbReference>
<protein>
    <recommendedName>
        <fullName evidence="4">Class III signal peptide-containing protein</fullName>
    </recommendedName>
</protein>
<evidence type="ECO:0008006" key="4">
    <source>
        <dbReference type="Google" id="ProtNLM"/>
    </source>
</evidence>
<evidence type="ECO:0000313" key="3">
    <source>
        <dbReference type="Proteomes" id="UP001211987"/>
    </source>
</evidence>
<evidence type="ECO:0000256" key="1">
    <source>
        <dbReference type="SAM" id="Phobius"/>
    </source>
</evidence>
<reference evidence="2" key="1">
    <citation type="submission" date="2023-01" db="EMBL/GenBank/DDBJ databases">
        <title>Human gut microbiome strain richness.</title>
        <authorList>
            <person name="Chen-Liaw A."/>
        </authorList>
    </citation>
    <scope>NUCLEOTIDE SEQUENCE</scope>
    <source>
        <strain evidence="2">1001217st2_G6_1001217B_191108</strain>
    </source>
</reference>
<gene>
    <name evidence="2" type="ORF">PM738_13705</name>
</gene>
<dbReference type="EMBL" id="JAQLKE010000026">
    <property type="protein sequence ID" value="MDB7084861.1"/>
    <property type="molecule type" value="Genomic_DNA"/>
</dbReference>
<accession>A0AB35IP66</accession>
<keyword evidence="1" id="KW-0472">Membrane</keyword>
<keyword evidence="1" id="KW-0812">Transmembrane</keyword>
<evidence type="ECO:0000313" key="2">
    <source>
        <dbReference type="EMBL" id="MDB7084861.1"/>
    </source>
</evidence>
<sequence length="61" mass="6499">MLFDVKSYIQNTDASASIETVVLVVAALSVSIAVGWWIFNTVKGQADNSSCSGNNSPFCIE</sequence>
<feature type="transmembrane region" description="Helical" evidence="1">
    <location>
        <begin position="20"/>
        <end position="39"/>
    </location>
</feature>
<keyword evidence="1" id="KW-1133">Transmembrane helix</keyword>